<evidence type="ECO:0000256" key="4">
    <source>
        <dbReference type="ARBA" id="ARBA00022824"/>
    </source>
</evidence>
<proteinExistence type="inferred from homology"/>
<keyword evidence="7 9" id="KW-0333">Golgi apparatus</keyword>
<feature type="transmembrane region" description="Helical" evidence="9">
    <location>
        <begin position="203"/>
        <end position="225"/>
    </location>
</feature>
<keyword evidence="3 9" id="KW-0812">Transmembrane</keyword>
<evidence type="ECO:0000256" key="3">
    <source>
        <dbReference type="ARBA" id="ARBA00022692"/>
    </source>
</evidence>
<dbReference type="GO" id="GO:0015031">
    <property type="term" value="P:protein transport"/>
    <property type="evidence" value="ECO:0007669"/>
    <property type="project" value="UniProtKB-KW"/>
</dbReference>
<name>A0A6P8IYK5_ACTTE</name>
<protein>
    <recommendedName>
        <fullName evidence="9">Protein YIF1</fullName>
    </recommendedName>
</protein>
<gene>
    <name evidence="12" type="primary">LOC116306352</name>
</gene>
<feature type="transmembrane region" description="Helical" evidence="9">
    <location>
        <begin position="303"/>
        <end position="321"/>
    </location>
</feature>
<evidence type="ECO:0000256" key="10">
    <source>
        <dbReference type="SAM" id="MobiDB-lite"/>
    </source>
</evidence>
<dbReference type="GO" id="GO:0005789">
    <property type="term" value="C:endoplasmic reticulum membrane"/>
    <property type="evidence" value="ECO:0007669"/>
    <property type="project" value="UniProtKB-SubCell"/>
</dbReference>
<comment type="function">
    <text evidence="9">Has a role in transport between endoplasmic reticulum and Golgi.</text>
</comment>
<evidence type="ECO:0000313" key="12">
    <source>
        <dbReference type="RefSeq" id="XP_031572252.1"/>
    </source>
</evidence>
<dbReference type="GO" id="GO:0000139">
    <property type="term" value="C:Golgi membrane"/>
    <property type="evidence" value="ECO:0007669"/>
    <property type="project" value="UniProtKB-SubCell"/>
</dbReference>
<accession>A0A6P8IYK5</accession>
<dbReference type="GO" id="GO:0030134">
    <property type="term" value="C:COPII-coated ER to Golgi transport vesicle"/>
    <property type="evidence" value="ECO:0007669"/>
    <property type="project" value="TreeGrafter"/>
</dbReference>
<comment type="subcellular location">
    <subcellularLocation>
        <location evidence="9">Endoplasmic reticulum membrane</location>
        <topology evidence="9">Multi-pass membrane protein</topology>
    </subcellularLocation>
    <subcellularLocation>
        <location evidence="9">Golgi apparatus membrane</location>
        <topology evidence="9">Multi-pass membrane protein</topology>
    </subcellularLocation>
</comment>
<dbReference type="PANTHER" id="PTHR14083:SF0">
    <property type="entry name" value="YIP1D-INTERACTING FACTOR 1, ISOFORM C"/>
    <property type="match status" value="1"/>
</dbReference>
<feature type="unsure residue" description="I or L" evidence="12">
    <location>
        <position position="220"/>
    </location>
</feature>
<dbReference type="AlphaFoldDB" id="A0A6P8IYK5"/>
<dbReference type="Proteomes" id="UP000515163">
    <property type="component" value="Unplaced"/>
</dbReference>
<sequence length="333" mass="37438">MDPPMSDSYPKSSTVPRRRITSVHSEGSYYNPPPVQKRNVRQKAHQRHQPGGYGGGGMGSSHLFDDTSADQHGPMPGPGQQYAGVDFLQAPVTNMAFQYGTNMASQGKEYVEKNLDRFVSVSKLKYYFAVDTGYVVKKLGLLLFPFTHKNWAVQYNKSEPVAPRYEINAPDLYIPVMAFVTYVLVAGLVLGTQNRFTPEQLGITASSALIWLVVEIMAILFSMYVCNVQAEVKTLDLLAFCGYKYFGMILSSLAGLLFNSTGYYTVFIYMSITDAFFLIRTLRLIIMPETESDSIARTSKRRIYLLLFIAALQPFFMYFLTNHLRPSTTTVES</sequence>
<keyword evidence="6 9" id="KW-1133">Transmembrane helix</keyword>
<dbReference type="InParanoid" id="A0A6P8IYK5"/>
<evidence type="ECO:0000313" key="11">
    <source>
        <dbReference type="Proteomes" id="UP000515163"/>
    </source>
</evidence>
<feature type="transmembrane region" description="Helical" evidence="9">
    <location>
        <begin position="172"/>
        <end position="191"/>
    </location>
</feature>
<feature type="transmembrane region" description="Helical" evidence="9">
    <location>
        <begin position="237"/>
        <end position="257"/>
    </location>
</feature>
<evidence type="ECO:0000256" key="8">
    <source>
        <dbReference type="ARBA" id="ARBA00023136"/>
    </source>
</evidence>
<dbReference type="OrthoDB" id="337750at2759"/>
<evidence type="ECO:0000256" key="1">
    <source>
        <dbReference type="ARBA" id="ARBA00009727"/>
    </source>
</evidence>
<dbReference type="GO" id="GO:0006888">
    <property type="term" value="P:endoplasmic reticulum to Golgi vesicle-mediated transport"/>
    <property type="evidence" value="ECO:0007669"/>
    <property type="project" value="UniProtKB-UniRule"/>
</dbReference>
<dbReference type="KEGG" id="aten:116306352"/>
<dbReference type="InterPro" id="IPR005578">
    <property type="entry name" value="Yif1_fam"/>
</dbReference>
<keyword evidence="2 9" id="KW-0813">Transport</keyword>
<keyword evidence="8 9" id="KW-0472">Membrane</keyword>
<keyword evidence="11" id="KW-1185">Reference proteome</keyword>
<reference evidence="12" key="1">
    <citation type="submission" date="2025-08" db="UniProtKB">
        <authorList>
            <consortium name="RefSeq"/>
        </authorList>
    </citation>
    <scope>IDENTIFICATION</scope>
    <source>
        <tissue evidence="12">Tentacle</tissue>
    </source>
</reference>
<comment type="similarity">
    <text evidence="1 9">Belongs to the YIF1 family.</text>
</comment>
<organism evidence="11 12">
    <name type="scientific">Actinia tenebrosa</name>
    <name type="common">Australian red waratah sea anemone</name>
    <dbReference type="NCBI Taxonomy" id="6105"/>
    <lineage>
        <taxon>Eukaryota</taxon>
        <taxon>Metazoa</taxon>
        <taxon>Cnidaria</taxon>
        <taxon>Anthozoa</taxon>
        <taxon>Hexacorallia</taxon>
        <taxon>Actiniaria</taxon>
        <taxon>Actiniidae</taxon>
        <taxon>Actinia</taxon>
    </lineage>
</organism>
<keyword evidence="5 9" id="KW-0653">Protein transport</keyword>
<keyword evidence="4 9" id="KW-0256">Endoplasmic reticulum</keyword>
<evidence type="ECO:0000256" key="7">
    <source>
        <dbReference type="ARBA" id="ARBA00023034"/>
    </source>
</evidence>
<dbReference type="RefSeq" id="XP_031572252.1">
    <property type="nucleotide sequence ID" value="XM_031716392.1"/>
</dbReference>
<dbReference type="PANTHER" id="PTHR14083">
    <property type="entry name" value="YIP1 INTERACTING FACTOR HOMOLOG YIF1 PROTEIN"/>
    <property type="match status" value="1"/>
</dbReference>
<evidence type="ECO:0000256" key="9">
    <source>
        <dbReference type="RuleBase" id="RU368073"/>
    </source>
</evidence>
<feature type="region of interest" description="Disordered" evidence="10">
    <location>
        <begin position="1"/>
        <end position="80"/>
    </location>
</feature>
<evidence type="ECO:0000256" key="2">
    <source>
        <dbReference type="ARBA" id="ARBA00022448"/>
    </source>
</evidence>
<dbReference type="FunCoup" id="A0A6P8IYK5">
    <property type="interactions" value="2305"/>
</dbReference>
<evidence type="ECO:0000256" key="5">
    <source>
        <dbReference type="ARBA" id="ARBA00022927"/>
    </source>
</evidence>
<dbReference type="Pfam" id="PF03878">
    <property type="entry name" value="YIF1"/>
    <property type="match status" value="1"/>
</dbReference>
<evidence type="ECO:0000256" key="6">
    <source>
        <dbReference type="ARBA" id="ARBA00022989"/>
    </source>
</evidence>
<dbReference type="GO" id="GO:0005793">
    <property type="term" value="C:endoplasmic reticulum-Golgi intermediate compartment"/>
    <property type="evidence" value="ECO:0007669"/>
    <property type="project" value="UniProtKB-UniRule"/>
</dbReference>
<feature type="compositionally biased region" description="Basic residues" evidence="10">
    <location>
        <begin position="38"/>
        <end position="48"/>
    </location>
</feature>